<dbReference type="InParanoid" id="B9T8G2"/>
<evidence type="ECO:0000313" key="1">
    <source>
        <dbReference type="EMBL" id="EEF27851.1"/>
    </source>
</evidence>
<keyword evidence="2" id="KW-1185">Reference proteome</keyword>
<accession>B9T8G2</accession>
<organism evidence="1 2">
    <name type="scientific">Ricinus communis</name>
    <name type="common">Castor bean</name>
    <dbReference type="NCBI Taxonomy" id="3988"/>
    <lineage>
        <taxon>Eukaryota</taxon>
        <taxon>Viridiplantae</taxon>
        <taxon>Streptophyta</taxon>
        <taxon>Embryophyta</taxon>
        <taxon>Tracheophyta</taxon>
        <taxon>Spermatophyta</taxon>
        <taxon>Magnoliopsida</taxon>
        <taxon>eudicotyledons</taxon>
        <taxon>Gunneridae</taxon>
        <taxon>Pentapetalae</taxon>
        <taxon>rosids</taxon>
        <taxon>fabids</taxon>
        <taxon>Malpighiales</taxon>
        <taxon>Euphorbiaceae</taxon>
        <taxon>Acalyphoideae</taxon>
        <taxon>Acalypheae</taxon>
        <taxon>Ricinus</taxon>
    </lineage>
</organism>
<reference evidence="2" key="1">
    <citation type="journal article" date="2010" name="Nat. Biotechnol.">
        <title>Draft genome sequence of the oilseed species Ricinus communis.</title>
        <authorList>
            <person name="Chan A.P."/>
            <person name="Crabtree J."/>
            <person name="Zhao Q."/>
            <person name="Lorenzi H."/>
            <person name="Orvis J."/>
            <person name="Puiu D."/>
            <person name="Melake-Berhan A."/>
            <person name="Jones K.M."/>
            <person name="Redman J."/>
            <person name="Chen G."/>
            <person name="Cahoon E.B."/>
            <person name="Gedil M."/>
            <person name="Stanke M."/>
            <person name="Haas B.J."/>
            <person name="Wortman J.R."/>
            <person name="Fraser-Liggett C.M."/>
            <person name="Ravel J."/>
            <person name="Rabinowicz P.D."/>
        </authorList>
    </citation>
    <scope>NUCLEOTIDE SEQUENCE [LARGE SCALE GENOMIC DNA]</scope>
    <source>
        <strain evidence="2">cv. Hale</strain>
    </source>
</reference>
<dbReference type="EMBL" id="EQ975037">
    <property type="protein sequence ID" value="EEF27851.1"/>
    <property type="molecule type" value="Genomic_DNA"/>
</dbReference>
<protein>
    <submittedName>
        <fullName evidence="1">Uncharacterized protein</fullName>
    </submittedName>
</protein>
<proteinExistence type="predicted"/>
<dbReference type="Proteomes" id="UP000008311">
    <property type="component" value="Unassembled WGS sequence"/>
</dbReference>
<evidence type="ECO:0000313" key="2">
    <source>
        <dbReference type="Proteomes" id="UP000008311"/>
    </source>
</evidence>
<dbReference type="AlphaFoldDB" id="B9T8G2"/>
<sequence length="70" mass="8108">MVGNMVLSAMKLKFRTALMFEAAYPEILMIMIITQLHQCLKKLLRTRTGSTFTQYVLIYLIPQGQSLERI</sequence>
<name>B9T8G2_RICCO</name>
<gene>
    <name evidence="1" type="ORF">RCOM_0252650</name>
</gene>